<dbReference type="Proteomes" id="UP000001505">
    <property type="component" value="Chromosome"/>
</dbReference>
<keyword evidence="3" id="KW-1185">Reference proteome</keyword>
<evidence type="ECO:0000256" key="1">
    <source>
        <dbReference type="SAM" id="Phobius"/>
    </source>
</evidence>
<organism evidence="2 3">
    <name type="scientific">Waddlia chondrophila (strain ATCC VR-1470 / WSU 86-1044)</name>
    <dbReference type="NCBI Taxonomy" id="716544"/>
    <lineage>
        <taxon>Bacteria</taxon>
        <taxon>Pseudomonadati</taxon>
        <taxon>Chlamydiota</taxon>
        <taxon>Chlamydiia</taxon>
        <taxon>Parachlamydiales</taxon>
        <taxon>Waddliaceae</taxon>
        <taxon>Waddlia</taxon>
    </lineage>
</organism>
<gene>
    <name evidence="2" type="ordered locus">wcw_1975</name>
</gene>
<dbReference type="AlphaFoldDB" id="D6YTB3"/>
<dbReference type="KEGG" id="wch:wcw_1975"/>
<dbReference type="HOGENOM" id="CLU_1325291_0_0_0"/>
<accession>D6YTB3</accession>
<keyword evidence="1" id="KW-1133">Transmembrane helix</keyword>
<dbReference type="EMBL" id="CP001928">
    <property type="protein sequence ID" value="ADI39308.1"/>
    <property type="molecule type" value="Genomic_DNA"/>
</dbReference>
<feature type="transmembrane region" description="Helical" evidence="1">
    <location>
        <begin position="9"/>
        <end position="28"/>
    </location>
</feature>
<keyword evidence="1" id="KW-0812">Transmembrane</keyword>
<dbReference type="OrthoDB" id="20808at2"/>
<evidence type="ECO:0000313" key="3">
    <source>
        <dbReference type="Proteomes" id="UP000001505"/>
    </source>
</evidence>
<name>D6YTB3_WADCW</name>
<dbReference type="eggNOG" id="ENOG502ZCEV">
    <property type="taxonomic scope" value="Bacteria"/>
</dbReference>
<evidence type="ECO:0000313" key="2">
    <source>
        <dbReference type="EMBL" id="ADI39308.1"/>
    </source>
</evidence>
<keyword evidence="1" id="KW-0472">Membrane</keyword>
<sequence>MKGIPQSRMILYLLVIGFIPIFFTIFYLSGQLTEVENLKNSLTLVEAQAFSREKKQALNMAVKEHFKGADHFYVDKYLESQTFLSPEIESLQKLVNNRYFAGDESVRKRLDYITSQKNSLLFSESNVQTYPFFQETTATLVHPIEININDLKRILSLVEGRTIGTNKPGPNRPQMIILDFKIDKKEASENNEVLLLNMKILKREYL</sequence>
<dbReference type="RefSeq" id="WP_013183001.1">
    <property type="nucleotide sequence ID" value="NC_014225.1"/>
</dbReference>
<protein>
    <submittedName>
        <fullName evidence="2">Putative membrane protein</fullName>
    </submittedName>
</protein>
<dbReference type="STRING" id="716544.wcw_1975"/>
<proteinExistence type="predicted"/>
<reference evidence="2 3" key="1">
    <citation type="journal article" date="2010" name="PLoS ONE">
        <title>The Waddlia genome: a window into chlamydial biology.</title>
        <authorList>
            <person name="Bertelli C."/>
            <person name="Collyn F."/>
            <person name="Croxatto A."/>
            <person name="Ruckert C."/>
            <person name="Polkinghorne A."/>
            <person name="Kebbi-Beghdadi C."/>
            <person name="Goesmann A."/>
            <person name="Vaughan L."/>
            <person name="Greub G."/>
        </authorList>
    </citation>
    <scope>NUCLEOTIDE SEQUENCE [LARGE SCALE GENOMIC DNA]</scope>
    <source>
        <strain evidence="3">ATCC VR-1470 / WSU 86-1044</strain>
    </source>
</reference>